<dbReference type="GO" id="GO:0019706">
    <property type="term" value="F:protein-cysteine S-palmitoyltransferase activity"/>
    <property type="evidence" value="ECO:0007669"/>
    <property type="project" value="UniProtKB-EC"/>
</dbReference>
<feature type="domain" description="Palmitoyltransferase DHHC" evidence="8">
    <location>
        <begin position="327"/>
        <end position="450"/>
    </location>
</feature>
<gene>
    <name evidence="9" type="ORF">PXEA_LOCUS1435</name>
</gene>
<dbReference type="GO" id="GO:0005783">
    <property type="term" value="C:endoplasmic reticulum"/>
    <property type="evidence" value="ECO:0007669"/>
    <property type="project" value="TreeGrafter"/>
</dbReference>
<dbReference type="GO" id="GO:0006612">
    <property type="term" value="P:protein targeting to membrane"/>
    <property type="evidence" value="ECO:0007669"/>
    <property type="project" value="TreeGrafter"/>
</dbReference>
<accession>A0A448WBY7</accession>
<feature type="transmembrane region" description="Helical" evidence="7">
    <location>
        <begin position="373"/>
        <end position="398"/>
    </location>
</feature>
<dbReference type="Proteomes" id="UP000784294">
    <property type="component" value="Unassembled WGS sequence"/>
</dbReference>
<proteinExistence type="inferred from homology"/>
<evidence type="ECO:0000313" key="9">
    <source>
        <dbReference type="EMBL" id="VEL07995.1"/>
    </source>
</evidence>
<feature type="transmembrane region" description="Helical" evidence="7">
    <location>
        <begin position="142"/>
        <end position="162"/>
    </location>
</feature>
<dbReference type="Pfam" id="PF01529">
    <property type="entry name" value="DHHC"/>
    <property type="match status" value="1"/>
</dbReference>
<keyword evidence="10" id="KW-1185">Reference proteome</keyword>
<evidence type="ECO:0000313" key="10">
    <source>
        <dbReference type="Proteomes" id="UP000784294"/>
    </source>
</evidence>
<sequence>MPDCKRTRSPSSCFLYVSLRIYTLISQIHYCVHSTASAISVQCDRAEMILWPLLTWRLPHHDSGYPYLPLSHLLHHRNSGGQTAIDLARNLPAPKRLIYLLKFAVCQTQLPIGLPVFRILCSLFSSNLLLRLSFFNRIYSAVWWIHALAPLLFTFLTYSTINSPLTDWTTSSACLTGLFGLASLICLQRHRMADGTRRANPVYIGYLVAGFLALLTSYWNDLLPALSKYSIAARLTPFGVWLVSLITSFWCLLFIKLALLPQPDLKVDSAYTSEKFASLAAAEASHVISRVEGLATCIYQKFIHSDDGAINIDLLEYLDKEIGDIARLYCPECHLIRPSDHNVKHCRLCDTCCFDFDHHCIFLMRCVTRSNQATFILFLFVSWIGFAFYVSLAFLVLSLHCICGHSVSLTGDWKISCLVLVTPRGLLMLLFSFAMTIWLSFFLRNQQIAYRTSKSNNNIGLIRQMLNQCGFARLTAIFCSSGRASPLRLV</sequence>
<comment type="caution">
    <text evidence="9">The sequence shown here is derived from an EMBL/GenBank/DDBJ whole genome shotgun (WGS) entry which is preliminary data.</text>
</comment>
<evidence type="ECO:0000256" key="4">
    <source>
        <dbReference type="ARBA" id="ARBA00022989"/>
    </source>
</evidence>
<feature type="transmembrane region" description="Helical" evidence="7">
    <location>
        <begin position="199"/>
        <end position="219"/>
    </location>
</feature>
<protein>
    <recommendedName>
        <fullName evidence="7">Palmitoyltransferase</fullName>
        <ecNumber evidence="7">2.3.1.225</ecNumber>
    </recommendedName>
</protein>
<dbReference type="InterPro" id="IPR001594">
    <property type="entry name" value="Palmitoyltrfase_DHHC"/>
</dbReference>
<dbReference type="GO" id="GO:0016020">
    <property type="term" value="C:membrane"/>
    <property type="evidence" value="ECO:0007669"/>
    <property type="project" value="UniProtKB-SubCell"/>
</dbReference>
<keyword evidence="6 7" id="KW-0012">Acyltransferase</keyword>
<comment type="domain">
    <text evidence="7">The DHHC domain is required for palmitoyltransferase activity.</text>
</comment>
<dbReference type="AlphaFoldDB" id="A0A448WBY7"/>
<keyword evidence="2 7" id="KW-0808">Transferase</keyword>
<dbReference type="PROSITE" id="PS50216">
    <property type="entry name" value="DHHC"/>
    <property type="match status" value="1"/>
</dbReference>
<evidence type="ECO:0000256" key="6">
    <source>
        <dbReference type="ARBA" id="ARBA00023315"/>
    </source>
</evidence>
<feature type="transmembrane region" description="Helical" evidence="7">
    <location>
        <begin position="168"/>
        <end position="187"/>
    </location>
</feature>
<name>A0A448WBY7_9PLAT</name>
<evidence type="ECO:0000256" key="1">
    <source>
        <dbReference type="ARBA" id="ARBA00004141"/>
    </source>
</evidence>
<organism evidence="9 10">
    <name type="scientific">Protopolystoma xenopodis</name>
    <dbReference type="NCBI Taxonomy" id="117903"/>
    <lineage>
        <taxon>Eukaryota</taxon>
        <taxon>Metazoa</taxon>
        <taxon>Spiralia</taxon>
        <taxon>Lophotrochozoa</taxon>
        <taxon>Platyhelminthes</taxon>
        <taxon>Monogenea</taxon>
        <taxon>Polyopisthocotylea</taxon>
        <taxon>Polystomatidea</taxon>
        <taxon>Polystomatidae</taxon>
        <taxon>Protopolystoma</taxon>
    </lineage>
</organism>
<feature type="transmembrane region" description="Helical" evidence="7">
    <location>
        <begin position="239"/>
        <end position="259"/>
    </location>
</feature>
<evidence type="ECO:0000256" key="7">
    <source>
        <dbReference type="RuleBase" id="RU079119"/>
    </source>
</evidence>
<dbReference type="EC" id="2.3.1.225" evidence="7"/>
<evidence type="ECO:0000256" key="5">
    <source>
        <dbReference type="ARBA" id="ARBA00023136"/>
    </source>
</evidence>
<evidence type="ECO:0000256" key="2">
    <source>
        <dbReference type="ARBA" id="ARBA00022679"/>
    </source>
</evidence>
<evidence type="ECO:0000256" key="3">
    <source>
        <dbReference type="ARBA" id="ARBA00022692"/>
    </source>
</evidence>
<dbReference type="PANTHER" id="PTHR22883">
    <property type="entry name" value="ZINC FINGER DHHC DOMAIN CONTAINING PROTEIN"/>
    <property type="match status" value="1"/>
</dbReference>
<keyword evidence="4 7" id="KW-1133">Transmembrane helix</keyword>
<keyword evidence="5 7" id="KW-0472">Membrane</keyword>
<keyword evidence="3 7" id="KW-0812">Transmembrane</keyword>
<feature type="transmembrane region" description="Helical" evidence="7">
    <location>
        <begin position="418"/>
        <end position="443"/>
    </location>
</feature>
<dbReference type="GO" id="GO:0005794">
    <property type="term" value="C:Golgi apparatus"/>
    <property type="evidence" value="ECO:0007669"/>
    <property type="project" value="TreeGrafter"/>
</dbReference>
<dbReference type="EMBL" id="CAAALY010002912">
    <property type="protein sequence ID" value="VEL07995.1"/>
    <property type="molecule type" value="Genomic_DNA"/>
</dbReference>
<comment type="similarity">
    <text evidence="7">Belongs to the DHHC palmitoyltransferase family.</text>
</comment>
<comment type="subcellular location">
    <subcellularLocation>
        <location evidence="1">Membrane</location>
        <topology evidence="1">Multi-pass membrane protein</topology>
    </subcellularLocation>
</comment>
<evidence type="ECO:0000259" key="8">
    <source>
        <dbReference type="Pfam" id="PF01529"/>
    </source>
</evidence>
<comment type="catalytic activity">
    <reaction evidence="7">
        <text>L-cysteinyl-[protein] + hexadecanoyl-CoA = S-hexadecanoyl-L-cysteinyl-[protein] + CoA</text>
        <dbReference type="Rhea" id="RHEA:36683"/>
        <dbReference type="Rhea" id="RHEA-COMP:10131"/>
        <dbReference type="Rhea" id="RHEA-COMP:11032"/>
        <dbReference type="ChEBI" id="CHEBI:29950"/>
        <dbReference type="ChEBI" id="CHEBI:57287"/>
        <dbReference type="ChEBI" id="CHEBI:57379"/>
        <dbReference type="ChEBI" id="CHEBI:74151"/>
        <dbReference type="EC" id="2.3.1.225"/>
    </reaction>
</comment>
<dbReference type="PANTHER" id="PTHR22883:SF446">
    <property type="entry name" value="ZDHHC-TYPE PALMITOYLTRANSFERASE 2-RELATED"/>
    <property type="match status" value="1"/>
</dbReference>
<reference evidence="9" key="1">
    <citation type="submission" date="2018-11" db="EMBL/GenBank/DDBJ databases">
        <authorList>
            <consortium name="Pathogen Informatics"/>
        </authorList>
    </citation>
    <scope>NUCLEOTIDE SEQUENCE</scope>
</reference>
<dbReference type="InterPro" id="IPR039859">
    <property type="entry name" value="PFA4/ZDH16/20/ERF2-like"/>
</dbReference>